<protein>
    <submittedName>
        <fullName evidence="2">Uncharacterized protein</fullName>
    </submittedName>
</protein>
<dbReference type="RefSeq" id="WP_184217721.1">
    <property type="nucleotide sequence ID" value="NZ_JACHIP010000004.1"/>
</dbReference>
<feature type="transmembrane region" description="Helical" evidence="1">
    <location>
        <begin position="48"/>
        <end position="69"/>
    </location>
</feature>
<dbReference type="AlphaFoldDB" id="A0A7W8E4E3"/>
<feature type="transmembrane region" description="Helical" evidence="1">
    <location>
        <begin position="81"/>
        <end position="97"/>
    </location>
</feature>
<evidence type="ECO:0000313" key="2">
    <source>
        <dbReference type="EMBL" id="MBB5058219.1"/>
    </source>
</evidence>
<evidence type="ECO:0000256" key="1">
    <source>
        <dbReference type="SAM" id="Phobius"/>
    </source>
</evidence>
<keyword evidence="3" id="KW-1185">Reference proteome</keyword>
<keyword evidence="1" id="KW-1133">Transmembrane helix</keyword>
<proteinExistence type="predicted"/>
<keyword evidence="1" id="KW-0472">Membrane</keyword>
<keyword evidence="1" id="KW-0812">Transmembrane</keyword>
<name>A0A7W8E4E3_9BACT</name>
<evidence type="ECO:0000313" key="3">
    <source>
        <dbReference type="Proteomes" id="UP000540989"/>
    </source>
</evidence>
<dbReference type="EMBL" id="JACHIP010000004">
    <property type="protein sequence ID" value="MBB5058219.1"/>
    <property type="molecule type" value="Genomic_DNA"/>
</dbReference>
<feature type="transmembrane region" description="Helical" evidence="1">
    <location>
        <begin position="109"/>
        <end position="127"/>
    </location>
</feature>
<accession>A0A7W8E4E3</accession>
<dbReference type="Proteomes" id="UP000540989">
    <property type="component" value="Unassembled WGS sequence"/>
</dbReference>
<reference evidence="2 3" key="1">
    <citation type="submission" date="2020-08" db="EMBL/GenBank/DDBJ databases">
        <title>Genomic Encyclopedia of Type Strains, Phase IV (KMG-V): Genome sequencing to study the core and pangenomes of soil and plant-associated prokaryotes.</title>
        <authorList>
            <person name="Whitman W."/>
        </authorList>
    </citation>
    <scope>NUCLEOTIDE SEQUENCE [LARGE SCALE GENOMIC DNA]</scope>
    <source>
        <strain evidence="2 3">M8UP14</strain>
    </source>
</reference>
<sequence>MVRSVLSILAGTVVLTVASFAIEAVLNLLLLRAFPHALPNAEALRTNLWARAVMFAYGFVCVAAGGYVAARIARRSPMTHAAVLGVIQAGLTVAAMFSPEGNHASRVQWTLTAVLSVPAALAGGALCRNGIRNGE</sequence>
<gene>
    <name evidence="2" type="ORF">HDF16_002933</name>
</gene>
<comment type="caution">
    <text evidence="2">The sequence shown here is derived from an EMBL/GenBank/DDBJ whole genome shotgun (WGS) entry which is preliminary data.</text>
</comment>
<organism evidence="2 3">
    <name type="scientific">Granulicella aggregans</name>
    <dbReference type="NCBI Taxonomy" id="474949"/>
    <lineage>
        <taxon>Bacteria</taxon>
        <taxon>Pseudomonadati</taxon>
        <taxon>Acidobacteriota</taxon>
        <taxon>Terriglobia</taxon>
        <taxon>Terriglobales</taxon>
        <taxon>Acidobacteriaceae</taxon>
        <taxon>Granulicella</taxon>
    </lineage>
</organism>